<dbReference type="InterPro" id="IPR023214">
    <property type="entry name" value="HAD_sf"/>
</dbReference>
<accession>A0ABS4W8N1</accession>
<name>A0ABS4W8N1_9MICC</name>
<dbReference type="SUPFAM" id="SSF56784">
    <property type="entry name" value="HAD-like"/>
    <property type="match status" value="1"/>
</dbReference>
<gene>
    <name evidence="1" type="ORF">JOF46_000473</name>
</gene>
<comment type="caution">
    <text evidence="1">The sequence shown here is derived from an EMBL/GenBank/DDBJ whole genome shotgun (WGS) entry which is preliminary data.</text>
</comment>
<dbReference type="InterPro" id="IPR036412">
    <property type="entry name" value="HAD-like_sf"/>
</dbReference>
<proteinExistence type="predicted"/>
<dbReference type="Gene3D" id="3.40.50.1000">
    <property type="entry name" value="HAD superfamily/HAD-like"/>
    <property type="match status" value="1"/>
</dbReference>
<protein>
    <submittedName>
        <fullName evidence="1">Cof subfamily protein (Haloacid dehalogenase superfamily)</fullName>
    </submittedName>
</protein>
<dbReference type="Gene3D" id="3.30.1240.10">
    <property type="match status" value="1"/>
</dbReference>
<organism evidence="1 2">
    <name type="scientific">Paeniglutamicibacter psychrophenolicus</name>
    <dbReference type="NCBI Taxonomy" id="257454"/>
    <lineage>
        <taxon>Bacteria</taxon>
        <taxon>Bacillati</taxon>
        <taxon>Actinomycetota</taxon>
        <taxon>Actinomycetes</taxon>
        <taxon>Micrococcales</taxon>
        <taxon>Micrococcaceae</taxon>
        <taxon>Paeniglutamicibacter</taxon>
    </lineage>
</organism>
<sequence length="274" mass="28727">MDVRLVASDLDGTIIRADGTISARTIEAFRHARESGLHVVFVTGRPMRWLDPVRRAFGHLGTVICSNGAVLYDLESESLISAATIEPAALLQVRDIILRVEPTATFAAETTRGLHLGAGFAEPGDTGRLGEIRALDLGAADLHEAGVVKFLAKSRTRDSDAFMAAVAGSLAELVSVTHSAFDVSLLEMAHVDVNKSVALEAYAAGLGIGAGQVVAFGDMPNDLQMLSWAGHGYAMASGHPSALLAAAHLAPGVEDDGVARILEDILAGRTPETR</sequence>
<evidence type="ECO:0000313" key="1">
    <source>
        <dbReference type="EMBL" id="MBP2372561.1"/>
    </source>
</evidence>
<reference evidence="1 2" key="1">
    <citation type="submission" date="2021-03" db="EMBL/GenBank/DDBJ databases">
        <title>Sequencing the genomes of 1000 actinobacteria strains.</title>
        <authorList>
            <person name="Klenk H.-P."/>
        </authorList>
    </citation>
    <scope>NUCLEOTIDE SEQUENCE [LARGE SCALE GENOMIC DNA]</scope>
    <source>
        <strain evidence="1 2">DSM 15454</strain>
    </source>
</reference>
<dbReference type="EMBL" id="JAGIOE010000001">
    <property type="protein sequence ID" value="MBP2372561.1"/>
    <property type="molecule type" value="Genomic_DNA"/>
</dbReference>
<evidence type="ECO:0000313" key="2">
    <source>
        <dbReference type="Proteomes" id="UP000766570"/>
    </source>
</evidence>
<dbReference type="Proteomes" id="UP000766570">
    <property type="component" value="Unassembled WGS sequence"/>
</dbReference>
<dbReference type="PANTHER" id="PTHR10000:SF8">
    <property type="entry name" value="HAD SUPERFAMILY HYDROLASE-LIKE, TYPE 3"/>
    <property type="match status" value="1"/>
</dbReference>
<keyword evidence="2" id="KW-1185">Reference proteome</keyword>
<dbReference type="Pfam" id="PF08282">
    <property type="entry name" value="Hydrolase_3"/>
    <property type="match status" value="1"/>
</dbReference>
<dbReference type="RefSeq" id="WP_209905866.1">
    <property type="nucleotide sequence ID" value="NZ_BAAAMI010000019.1"/>
</dbReference>
<dbReference type="PANTHER" id="PTHR10000">
    <property type="entry name" value="PHOSPHOSERINE PHOSPHATASE"/>
    <property type="match status" value="1"/>
</dbReference>